<dbReference type="InterPro" id="IPR000515">
    <property type="entry name" value="MetI-like"/>
</dbReference>
<feature type="transmembrane region" description="Helical" evidence="8">
    <location>
        <begin position="69"/>
        <end position="91"/>
    </location>
</feature>
<comment type="subcellular location">
    <subcellularLocation>
        <location evidence="1">Cell inner membrane</location>
        <topology evidence="1">Multi-pass membrane protein</topology>
    </subcellularLocation>
    <subcellularLocation>
        <location evidence="8">Cell membrane</location>
        <topology evidence="8">Multi-pass membrane protein</topology>
    </subcellularLocation>
</comment>
<feature type="transmembrane region" description="Helical" evidence="8">
    <location>
        <begin position="12"/>
        <end position="33"/>
    </location>
</feature>
<keyword evidence="7 8" id="KW-0472">Membrane</keyword>
<dbReference type="InterPro" id="IPR035906">
    <property type="entry name" value="MetI-like_sf"/>
</dbReference>
<feature type="transmembrane region" description="Helical" evidence="8">
    <location>
        <begin position="133"/>
        <end position="156"/>
    </location>
</feature>
<dbReference type="AlphaFoldDB" id="A0A2W5S2I2"/>
<dbReference type="PANTHER" id="PTHR43357">
    <property type="entry name" value="INNER MEMBRANE ABC TRANSPORTER PERMEASE PROTEIN YDCV"/>
    <property type="match status" value="1"/>
</dbReference>
<dbReference type="Pfam" id="PF00528">
    <property type="entry name" value="BPD_transp_1"/>
    <property type="match status" value="1"/>
</dbReference>
<keyword evidence="2 8" id="KW-0813">Transport</keyword>
<evidence type="ECO:0000256" key="7">
    <source>
        <dbReference type="ARBA" id="ARBA00023136"/>
    </source>
</evidence>
<evidence type="ECO:0000256" key="4">
    <source>
        <dbReference type="ARBA" id="ARBA00022519"/>
    </source>
</evidence>
<evidence type="ECO:0000256" key="1">
    <source>
        <dbReference type="ARBA" id="ARBA00004429"/>
    </source>
</evidence>
<dbReference type="SUPFAM" id="SSF161098">
    <property type="entry name" value="MetI-like"/>
    <property type="match status" value="1"/>
</dbReference>
<feature type="transmembrane region" description="Helical" evidence="8">
    <location>
        <begin position="177"/>
        <end position="199"/>
    </location>
</feature>
<proteinExistence type="inferred from homology"/>
<keyword evidence="5 8" id="KW-0812">Transmembrane</keyword>
<dbReference type="GO" id="GO:0005886">
    <property type="term" value="C:plasma membrane"/>
    <property type="evidence" value="ECO:0007669"/>
    <property type="project" value="UniProtKB-SubCell"/>
</dbReference>
<feature type="domain" description="ABC transmembrane type-1" evidence="9">
    <location>
        <begin position="65"/>
        <end position="256"/>
    </location>
</feature>
<protein>
    <submittedName>
        <fullName evidence="10">ABC transporter permease</fullName>
    </submittedName>
</protein>
<dbReference type="CDD" id="cd06261">
    <property type="entry name" value="TM_PBP2"/>
    <property type="match status" value="1"/>
</dbReference>
<dbReference type="Proteomes" id="UP000248975">
    <property type="component" value="Unassembled WGS sequence"/>
</dbReference>
<keyword evidence="3" id="KW-1003">Cell membrane</keyword>
<evidence type="ECO:0000256" key="5">
    <source>
        <dbReference type="ARBA" id="ARBA00022692"/>
    </source>
</evidence>
<dbReference type="Gene3D" id="1.10.3720.10">
    <property type="entry name" value="MetI-like"/>
    <property type="match status" value="1"/>
</dbReference>
<feature type="transmembrane region" description="Helical" evidence="8">
    <location>
        <begin position="234"/>
        <end position="256"/>
    </location>
</feature>
<evidence type="ECO:0000259" key="9">
    <source>
        <dbReference type="PROSITE" id="PS50928"/>
    </source>
</evidence>
<reference evidence="10 11" key="1">
    <citation type="submission" date="2017-08" db="EMBL/GenBank/DDBJ databases">
        <title>Infants hospitalized years apart are colonized by the same room-sourced microbial strains.</title>
        <authorList>
            <person name="Brooks B."/>
            <person name="Olm M.R."/>
            <person name="Firek B.A."/>
            <person name="Baker R."/>
            <person name="Thomas B.C."/>
            <person name="Morowitz M.J."/>
            <person name="Banfield J.F."/>
        </authorList>
    </citation>
    <scope>NUCLEOTIDE SEQUENCE [LARGE SCALE GENOMIC DNA]</scope>
    <source>
        <strain evidence="10">S2_003_000_R2_11</strain>
    </source>
</reference>
<gene>
    <name evidence="10" type="ORF">DI533_17480</name>
</gene>
<evidence type="ECO:0000313" key="10">
    <source>
        <dbReference type="EMBL" id="PZQ95839.1"/>
    </source>
</evidence>
<name>A0A2W5S2I2_CERSP</name>
<dbReference type="EMBL" id="QFQS01000005">
    <property type="protein sequence ID" value="PZQ95839.1"/>
    <property type="molecule type" value="Genomic_DNA"/>
</dbReference>
<comment type="caution">
    <text evidence="10">The sequence shown here is derived from an EMBL/GenBank/DDBJ whole genome shotgun (WGS) entry which is preliminary data.</text>
</comment>
<sequence>MTAKTRNRMLMALVWICLLFLFVPVLVVIPVSITNKTYLSLPTEGVSLEHYRSLADPANGWTSSFFNSLLTAICTAIVATAIAATFAIGAWVRSGWWPSTIRILMLSPLIVPPIIYAVGMVRVLSRLTLLDSFVGVLVVHVVLSLPMALLAIVASLSNLDNRIVLAARSLGARPSTIYGRVILPNILPGIGAAAFLSFITSWDEITVTLFITARRFVTLPRRIYTSIADSIDPALAAIATTLLVLTTVALVGRTLAQRRSGAPR</sequence>
<keyword evidence="4" id="KW-0997">Cell inner membrane</keyword>
<keyword evidence="6 8" id="KW-1133">Transmembrane helix</keyword>
<dbReference type="PROSITE" id="PS50928">
    <property type="entry name" value="ABC_TM1"/>
    <property type="match status" value="1"/>
</dbReference>
<evidence type="ECO:0000256" key="8">
    <source>
        <dbReference type="RuleBase" id="RU363032"/>
    </source>
</evidence>
<comment type="similarity">
    <text evidence="8">Belongs to the binding-protein-dependent transport system permease family.</text>
</comment>
<feature type="transmembrane region" description="Helical" evidence="8">
    <location>
        <begin position="103"/>
        <end position="121"/>
    </location>
</feature>
<evidence type="ECO:0000256" key="6">
    <source>
        <dbReference type="ARBA" id="ARBA00022989"/>
    </source>
</evidence>
<evidence type="ECO:0000256" key="3">
    <source>
        <dbReference type="ARBA" id="ARBA00022475"/>
    </source>
</evidence>
<dbReference type="GO" id="GO:0055085">
    <property type="term" value="P:transmembrane transport"/>
    <property type="evidence" value="ECO:0007669"/>
    <property type="project" value="InterPro"/>
</dbReference>
<accession>A0A2W5S2I2</accession>
<evidence type="ECO:0000313" key="11">
    <source>
        <dbReference type="Proteomes" id="UP000248975"/>
    </source>
</evidence>
<dbReference type="PANTHER" id="PTHR43357:SF4">
    <property type="entry name" value="INNER MEMBRANE ABC TRANSPORTER PERMEASE PROTEIN YDCV"/>
    <property type="match status" value="1"/>
</dbReference>
<organism evidence="10 11">
    <name type="scientific">Cereibacter sphaeroides</name>
    <name type="common">Rhodobacter sphaeroides</name>
    <dbReference type="NCBI Taxonomy" id="1063"/>
    <lineage>
        <taxon>Bacteria</taxon>
        <taxon>Pseudomonadati</taxon>
        <taxon>Pseudomonadota</taxon>
        <taxon>Alphaproteobacteria</taxon>
        <taxon>Rhodobacterales</taxon>
        <taxon>Paracoccaceae</taxon>
        <taxon>Cereibacter</taxon>
    </lineage>
</organism>
<evidence type="ECO:0000256" key="2">
    <source>
        <dbReference type="ARBA" id="ARBA00022448"/>
    </source>
</evidence>